<name>F8FCD7_PAEMK</name>
<proteinExistence type="predicted"/>
<dbReference type="HOGENOM" id="CLU_009583_5_2_9"/>
<reference evidence="3" key="1">
    <citation type="submission" date="2011-06" db="EMBL/GenBank/DDBJ databases">
        <title>Complete genome sequence of Paenibacillus mucilaginosus KNP414.</title>
        <authorList>
            <person name="Wang J."/>
            <person name="Hu S."/>
            <person name="Hu X."/>
            <person name="Zhang B."/>
            <person name="Dong D."/>
            <person name="Zhang S."/>
            <person name="Zhao K."/>
            <person name="Wu D."/>
        </authorList>
    </citation>
    <scope>NUCLEOTIDE SEQUENCE [LARGE SCALE GENOMIC DNA]</scope>
    <source>
        <strain evidence="3">KNP414</strain>
    </source>
</reference>
<evidence type="ECO:0000313" key="3">
    <source>
        <dbReference type="Proteomes" id="UP000006620"/>
    </source>
</evidence>
<dbReference type="RefSeq" id="WP_013920400.1">
    <property type="nucleotide sequence ID" value="NC_015690.1"/>
</dbReference>
<dbReference type="Proteomes" id="UP000006620">
    <property type="component" value="Chromosome"/>
</dbReference>
<dbReference type="EMBL" id="CP002869">
    <property type="protein sequence ID" value="AEI45256.1"/>
    <property type="molecule type" value="Genomic_DNA"/>
</dbReference>
<feature type="domain" description="Glycosyl transferase family 1" evidence="1">
    <location>
        <begin position="188"/>
        <end position="345"/>
    </location>
</feature>
<dbReference type="InterPro" id="IPR001296">
    <property type="entry name" value="Glyco_trans_1"/>
</dbReference>
<dbReference type="CDD" id="cd03801">
    <property type="entry name" value="GT4_PimA-like"/>
    <property type="match status" value="1"/>
</dbReference>
<protein>
    <recommendedName>
        <fullName evidence="1">Glycosyl transferase family 1 domain-containing protein</fullName>
    </recommendedName>
</protein>
<dbReference type="PANTHER" id="PTHR45947:SF3">
    <property type="entry name" value="SULFOQUINOVOSYL TRANSFERASE SQD2"/>
    <property type="match status" value="1"/>
</dbReference>
<dbReference type="Pfam" id="PF00534">
    <property type="entry name" value="Glycos_transf_1"/>
    <property type="match status" value="1"/>
</dbReference>
<dbReference type="AlphaFoldDB" id="F8FCD7"/>
<dbReference type="InterPro" id="IPR050194">
    <property type="entry name" value="Glycosyltransferase_grp1"/>
</dbReference>
<dbReference type="PANTHER" id="PTHR45947">
    <property type="entry name" value="SULFOQUINOVOSYL TRANSFERASE SQD2"/>
    <property type="match status" value="1"/>
</dbReference>
<dbReference type="GO" id="GO:0016757">
    <property type="term" value="F:glycosyltransferase activity"/>
    <property type="evidence" value="ECO:0007669"/>
    <property type="project" value="InterPro"/>
</dbReference>
<dbReference type="KEGG" id="pms:KNP414_06737"/>
<evidence type="ECO:0000259" key="1">
    <source>
        <dbReference type="Pfam" id="PF00534"/>
    </source>
</evidence>
<organism evidence="2 3">
    <name type="scientific">Paenibacillus mucilaginosus (strain KNP414)</name>
    <dbReference type="NCBI Taxonomy" id="1036673"/>
    <lineage>
        <taxon>Bacteria</taxon>
        <taxon>Bacillati</taxon>
        <taxon>Bacillota</taxon>
        <taxon>Bacilli</taxon>
        <taxon>Bacillales</taxon>
        <taxon>Paenibacillaceae</taxon>
        <taxon>Paenibacillus</taxon>
    </lineage>
</organism>
<evidence type="ECO:0000313" key="2">
    <source>
        <dbReference type="EMBL" id="AEI45256.1"/>
    </source>
</evidence>
<dbReference type="PATRIC" id="fig|1036673.3.peg.6286"/>
<sequence>MKPKVMFMTNIPSPYRVDFFNELGKHCDLTVWFQAKNEANREWKVDGIGRHFQYKFLPGRTFGLDKHLNFSVWKELQRSRFDVHIMGCYSSPTEMMAIQWLRMRRIPFILNSDGGFPAPEESRFKRNLKKGLISSASFWLSSGKNCTEYLTYYGAKADQIHEYPLSSVHYTPEQLRPLSPERHAELKRRHNLKKTVFLSVGQFIERKGLDLLLRSFRELNAPDASLLLIGGGPQEEEYRAYLKENQVENVVILPFLQKEELIEYYKASDAFVLPTRYDVWALVLNEAIMFGLPLISTTMAGASHDLIEEGRNGYMIPVDDQQRLTSALRGILESPERRARFGERSLEVAARYSMDHMVDAHLKALERFLGRHKSEAI</sequence>
<dbReference type="SUPFAM" id="SSF53756">
    <property type="entry name" value="UDP-Glycosyltransferase/glycogen phosphorylase"/>
    <property type="match status" value="1"/>
</dbReference>
<accession>F8FCD7</accession>
<reference evidence="2 3" key="2">
    <citation type="journal article" date="2013" name="Genome Announc.">
        <title>Genome Sequence of Growth-Improving Paenibacillus mucilaginosus Strain KNP414.</title>
        <authorList>
            <person name="Lu J.J."/>
            <person name="Wang J.F."/>
            <person name="Hu X.F."/>
        </authorList>
    </citation>
    <scope>NUCLEOTIDE SEQUENCE [LARGE SCALE GENOMIC DNA]</scope>
    <source>
        <strain evidence="2 3">KNP414</strain>
    </source>
</reference>
<dbReference type="Gene3D" id="3.40.50.2000">
    <property type="entry name" value="Glycogen Phosphorylase B"/>
    <property type="match status" value="2"/>
</dbReference>
<gene>
    <name evidence="2" type="ordered locus">KNP414_06737</name>
</gene>